<evidence type="ECO:0000256" key="1">
    <source>
        <dbReference type="ARBA" id="ARBA00023002"/>
    </source>
</evidence>
<keyword evidence="5" id="KW-1185">Reference proteome</keyword>
<evidence type="ECO:0000313" key="5">
    <source>
        <dbReference type="Proteomes" id="UP000564806"/>
    </source>
</evidence>
<dbReference type="InterPro" id="IPR036291">
    <property type="entry name" value="NAD(P)-bd_dom_sf"/>
</dbReference>
<evidence type="ECO:0000313" key="4">
    <source>
        <dbReference type="EMBL" id="NUU62249.1"/>
    </source>
</evidence>
<dbReference type="InterPro" id="IPR055170">
    <property type="entry name" value="GFO_IDH_MocA-like_dom"/>
</dbReference>
<dbReference type="SUPFAM" id="SSF55347">
    <property type="entry name" value="Glyceraldehyde-3-phosphate dehydrogenase-like, C-terminal domain"/>
    <property type="match status" value="1"/>
</dbReference>
<dbReference type="EMBL" id="JABWCS010000213">
    <property type="protein sequence ID" value="NUU62249.1"/>
    <property type="molecule type" value="Genomic_DNA"/>
</dbReference>
<reference evidence="4" key="1">
    <citation type="submission" date="2020-06" db="EMBL/GenBank/DDBJ databases">
        <title>Paenibacillus sp. nov., isolated from soil.</title>
        <authorList>
            <person name="Seo Y.L."/>
        </authorList>
    </citation>
    <scope>NUCLEOTIDE SEQUENCE [LARGE SCALE GENOMIC DNA]</scope>
    <source>
        <strain evidence="4">JW14</strain>
    </source>
</reference>
<dbReference type="GO" id="GO:0016491">
    <property type="term" value="F:oxidoreductase activity"/>
    <property type="evidence" value="ECO:0007669"/>
    <property type="project" value="UniProtKB-KW"/>
</dbReference>
<sequence length="367" mass="39867">MDKVKVGIIGCGKISGIYMENCNKFEILELVACADMNLERAREQAQQYNIPRVYTTDELLADPEIEIVINLTIPAAHAEICLRALEAGKHVYVEKPLAVTREEGRKVLETAKAKGLLVGSAPETFFGSGIQTSLKLIEDGVIGRPMAATSFMMSRGHENWHPDPEFYYAAGGGPMFDMGPYYLTALVQLLGPISAVAGMTGKALAERTITSEKKAGQKIPVDIPTHVAGTLQFAEGAIATLITSFDVFGGSDLPHIEIYGTEGTIQVPDPNNFGGPVKFRRIGESEWSEQPLLPGYDQNTRGIGPADMAYAIRTGRPHRANGELAYHVLEAMWAFHDSSDSRSFYAMESTCNRPAALPVGLAPYTLD</sequence>
<dbReference type="GO" id="GO:0000166">
    <property type="term" value="F:nucleotide binding"/>
    <property type="evidence" value="ECO:0007669"/>
    <property type="project" value="InterPro"/>
</dbReference>
<feature type="domain" description="GFO/IDH/MocA-like oxidoreductase" evidence="3">
    <location>
        <begin position="132"/>
        <end position="265"/>
    </location>
</feature>
<feature type="domain" description="Gfo/Idh/MocA-like oxidoreductase N-terminal" evidence="2">
    <location>
        <begin position="4"/>
        <end position="118"/>
    </location>
</feature>
<dbReference type="RefSeq" id="WP_175372735.1">
    <property type="nucleotide sequence ID" value="NZ_JABWCS010000213.1"/>
</dbReference>
<name>A0A850ER81_9BACL</name>
<dbReference type="PANTHER" id="PTHR43818">
    <property type="entry name" value="BCDNA.GH03377"/>
    <property type="match status" value="1"/>
</dbReference>
<accession>A0A850ER81</accession>
<proteinExistence type="predicted"/>
<evidence type="ECO:0000259" key="2">
    <source>
        <dbReference type="Pfam" id="PF01408"/>
    </source>
</evidence>
<organism evidence="4 5">
    <name type="scientific">Paenibacillus agri</name>
    <dbReference type="NCBI Taxonomy" id="2744309"/>
    <lineage>
        <taxon>Bacteria</taxon>
        <taxon>Bacillati</taxon>
        <taxon>Bacillota</taxon>
        <taxon>Bacilli</taxon>
        <taxon>Bacillales</taxon>
        <taxon>Paenibacillaceae</taxon>
        <taxon>Paenibacillus</taxon>
    </lineage>
</organism>
<dbReference type="Gene3D" id="3.30.360.10">
    <property type="entry name" value="Dihydrodipicolinate Reductase, domain 2"/>
    <property type="match status" value="1"/>
</dbReference>
<protein>
    <submittedName>
        <fullName evidence="4">Gfo/Idh/MocA family oxidoreductase</fullName>
    </submittedName>
</protein>
<evidence type="ECO:0000259" key="3">
    <source>
        <dbReference type="Pfam" id="PF22725"/>
    </source>
</evidence>
<dbReference type="Gene3D" id="3.40.50.720">
    <property type="entry name" value="NAD(P)-binding Rossmann-like Domain"/>
    <property type="match status" value="1"/>
</dbReference>
<dbReference type="PANTHER" id="PTHR43818:SF11">
    <property type="entry name" value="BCDNA.GH03377"/>
    <property type="match status" value="1"/>
</dbReference>
<dbReference type="SUPFAM" id="SSF51735">
    <property type="entry name" value="NAD(P)-binding Rossmann-fold domains"/>
    <property type="match status" value="1"/>
</dbReference>
<keyword evidence="1" id="KW-0560">Oxidoreductase</keyword>
<comment type="caution">
    <text evidence="4">The sequence shown here is derived from an EMBL/GenBank/DDBJ whole genome shotgun (WGS) entry which is preliminary data.</text>
</comment>
<dbReference type="Proteomes" id="UP000564806">
    <property type="component" value="Unassembled WGS sequence"/>
</dbReference>
<gene>
    <name evidence="4" type="ORF">HPT30_18040</name>
</gene>
<dbReference type="Pfam" id="PF22725">
    <property type="entry name" value="GFO_IDH_MocA_C3"/>
    <property type="match status" value="1"/>
</dbReference>
<dbReference type="InterPro" id="IPR050463">
    <property type="entry name" value="Gfo/Idh/MocA_oxidrdct_glycsds"/>
</dbReference>
<dbReference type="InterPro" id="IPR000683">
    <property type="entry name" value="Gfo/Idh/MocA-like_OxRdtase_N"/>
</dbReference>
<dbReference type="Pfam" id="PF01408">
    <property type="entry name" value="GFO_IDH_MocA"/>
    <property type="match status" value="1"/>
</dbReference>
<dbReference type="AlphaFoldDB" id="A0A850ER81"/>